<evidence type="ECO:0000256" key="2">
    <source>
        <dbReference type="ARBA" id="ARBA00022898"/>
    </source>
</evidence>
<dbReference type="PANTHER" id="PTHR43094:SF1">
    <property type="entry name" value="AMINOTRANSFERASE CLASS-III"/>
    <property type="match status" value="1"/>
</dbReference>
<protein>
    <submittedName>
        <fullName evidence="4">Acetylornithine/succinylornithine aminotransferase</fullName>
        <ecNumber evidence="4">2.6.1.82</ecNumber>
    </submittedName>
</protein>
<dbReference type="RefSeq" id="WP_172544977.1">
    <property type="nucleotide sequence ID" value="NZ_UGQT01000001.1"/>
</dbReference>
<dbReference type="GO" id="GO:0033094">
    <property type="term" value="F:putrescine--2-oxoglutarate transaminase activity"/>
    <property type="evidence" value="ECO:0007669"/>
    <property type="project" value="UniProtKB-EC"/>
</dbReference>
<dbReference type="EMBL" id="UGQT01000001">
    <property type="protein sequence ID" value="STZ58543.1"/>
    <property type="molecule type" value="Genomic_DNA"/>
</dbReference>
<dbReference type="InterPro" id="IPR015421">
    <property type="entry name" value="PyrdxlP-dep_Trfase_major"/>
</dbReference>
<dbReference type="SUPFAM" id="SSF53383">
    <property type="entry name" value="PLP-dependent transferases"/>
    <property type="match status" value="1"/>
</dbReference>
<dbReference type="Pfam" id="PF00202">
    <property type="entry name" value="Aminotran_3"/>
    <property type="match status" value="1"/>
</dbReference>
<comment type="similarity">
    <text evidence="1 3">Belongs to the class-III pyridoxal-phosphate-dependent aminotransferase family.</text>
</comment>
<evidence type="ECO:0000313" key="5">
    <source>
        <dbReference type="Proteomes" id="UP000254978"/>
    </source>
</evidence>
<gene>
    <name evidence="4" type="primary">patA_1</name>
    <name evidence="4" type="ORF">NCTC10821_02056</name>
</gene>
<keyword evidence="2 3" id="KW-0663">Pyridoxal phosphate</keyword>
<dbReference type="Gene3D" id="3.40.640.10">
    <property type="entry name" value="Type I PLP-dependent aspartate aminotransferase-like (Major domain)"/>
    <property type="match status" value="1"/>
</dbReference>
<dbReference type="InterPro" id="IPR015422">
    <property type="entry name" value="PyrdxlP-dep_Trfase_small"/>
</dbReference>
<dbReference type="Gene3D" id="3.90.1150.10">
    <property type="entry name" value="Aspartate Aminotransferase, domain 1"/>
    <property type="match status" value="1"/>
</dbReference>
<sequence length="439" mass="46350">MSSSTLLRTGIVENADSRPVTGDGVFLTLADGRRVVDASSSPAAIGHRHPRILEAIASALKTSPTLDEGFSTPIRESASEELVDTVFGGEDWVGAVRFALTGSEANDLALSLSQALTGRDAFVTRDRAYHGMVGLARDITVQPQWHGGLTSRSGGIRPVPPSAPVRALPFPHGRFGDGLTLSTERAELALTDSASVLADAAAVIVDYTQGGRYSAPAYQDVLARKAREAGALWIADEVITGFGKGGRWLNLQRGQERPDIVTLGKAMGAGVAPAAAVVLSKDVIERIGDARWANYSSMRSTDITAAAARELVRVIDEEDLVARADSLHEVIEAGMRKLADAHPSVSRIDGRGLHWWIEIGESDWQQWLGDGQHQTVAAQTAAAVLDAGALVATSGEPNVILVTLAMIIDDRELDIVLSALDHGLGVADRIVTAGAVTGR</sequence>
<dbReference type="EC" id="2.6.1.82" evidence="4"/>
<accession>A0A378TFF5</accession>
<proteinExistence type="inferred from homology"/>
<dbReference type="InterPro" id="IPR005814">
    <property type="entry name" value="Aminotrans_3"/>
</dbReference>
<keyword evidence="5" id="KW-1185">Reference proteome</keyword>
<evidence type="ECO:0000256" key="1">
    <source>
        <dbReference type="ARBA" id="ARBA00008954"/>
    </source>
</evidence>
<keyword evidence="4" id="KW-0032">Aminotransferase</keyword>
<dbReference type="GO" id="GO:0030170">
    <property type="term" value="F:pyridoxal phosphate binding"/>
    <property type="evidence" value="ECO:0007669"/>
    <property type="project" value="InterPro"/>
</dbReference>
<dbReference type="AlphaFoldDB" id="A0A378TFF5"/>
<evidence type="ECO:0000313" key="4">
    <source>
        <dbReference type="EMBL" id="STZ58543.1"/>
    </source>
</evidence>
<reference evidence="4 5" key="1">
    <citation type="submission" date="2018-06" db="EMBL/GenBank/DDBJ databases">
        <authorList>
            <consortium name="Pathogen Informatics"/>
            <person name="Doyle S."/>
        </authorList>
    </citation>
    <scope>NUCLEOTIDE SEQUENCE [LARGE SCALE GENOMIC DNA]</scope>
    <source>
        <strain evidence="4 5">NCTC10821</strain>
    </source>
</reference>
<name>A0A378TFF5_9MYCO</name>
<organism evidence="4 5">
    <name type="scientific">Mycolicibacterium tokaiense</name>
    <dbReference type="NCBI Taxonomy" id="39695"/>
    <lineage>
        <taxon>Bacteria</taxon>
        <taxon>Bacillati</taxon>
        <taxon>Actinomycetota</taxon>
        <taxon>Actinomycetes</taxon>
        <taxon>Mycobacteriales</taxon>
        <taxon>Mycobacteriaceae</taxon>
        <taxon>Mycolicibacterium</taxon>
    </lineage>
</organism>
<dbReference type="PANTHER" id="PTHR43094">
    <property type="entry name" value="AMINOTRANSFERASE"/>
    <property type="match status" value="1"/>
</dbReference>
<keyword evidence="4" id="KW-0808">Transferase</keyword>
<evidence type="ECO:0000256" key="3">
    <source>
        <dbReference type="RuleBase" id="RU003560"/>
    </source>
</evidence>
<dbReference type="InterPro" id="IPR015424">
    <property type="entry name" value="PyrdxlP-dep_Trfase"/>
</dbReference>
<dbReference type="Proteomes" id="UP000254978">
    <property type="component" value="Unassembled WGS sequence"/>
</dbReference>